<dbReference type="AlphaFoldDB" id="A0A3B1B6A0"/>
<name>A0A3B1B6A0_9ZZZZ</name>
<gene>
    <name evidence="1" type="ORF">MNBD_GAMMA20-1052</name>
</gene>
<organism evidence="1">
    <name type="scientific">hydrothermal vent metagenome</name>
    <dbReference type="NCBI Taxonomy" id="652676"/>
    <lineage>
        <taxon>unclassified sequences</taxon>
        <taxon>metagenomes</taxon>
        <taxon>ecological metagenomes</taxon>
    </lineage>
</organism>
<feature type="non-terminal residue" evidence="1">
    <location>
        <position position="1"/>
    </location>
</feature>
<dbReference type="EMBL" id="UOFU01000207">
    <property type="protein sequence ID" value="VAX00627.1"/>
    <property type="molecule type" value="Genomic_DNA"/>
</dbReference>
<evidence type="ECO:0000313" key="1">
    <source>
        <dbReference type="EMBL" id="VAX00627.1"/>
    </source>
</evidence>
<protein>
    <submittedName>
        <fullName evidence="1">Uncharacterized protein</fullName>
    </submittedName>
</protein>
<reference evidence="1" key="1">
    <citation type="submission" date="2018-06" db="EMBL/GenBank/DDBJ databases">
        <authorList>
            <person name="Zhirakovskaya E."/>
        </authorList>
    </citation>
    <scope>NUCLEOTIDE SEQUENCE</scope>
</reference>
<sequence length="40" mass="4323">AMKFGKNYSVGLKLASYKAGDAGTGKVDTDKLWIWGGLKF</sequence>
<accession>A0A3B1B6A0</accession>
<proteinExistence type="predicted"/>